<dbReference type="PANTHER" id="PTHR46375:SF3">
    <property type="entry name" value="KELCH REPEAT AND BTB DOMAIN-CONTAINING PROTEIN 13"/>
    <property type="match status" value="1"/>
</dbReference>
<dbReference type="SUPFAM" id="SSF117281">
    <property type="entry name" value="Kelch motif"/>
    <property type="match status" value="1"/>
</dbReference>
<keyword evidence="1" id="KW-0880">Kelch repeat</keyword>
<gene>
    <name evidence="2" type="ORF">PEVE_00031973</name>
</gene>
<dbReference type="Pfam" id="PF24681">
    <property type="entry name" value="Kelch_KLHDC2_KLHL20_DRC7"/>
    <property type="match status" value="1"/>
</dbReference>
<dbReference type="EMBL" id="CALNXI010004611">
    <property type="protein sequence ID" value="CAH3196168.1"/>
    <property type="molecule type" value="Genomic_DNA"/>
</dbReference>
<dbReference type="Proteomes" id="UP001159427">
    <property type="component" value="Unassembled WGS sequence"/>
</dbReference>
<accession>A0ABN8SXS9</accession>
<evidence type="ECO:0000313" key="3">
    <source>
        <dbReference type="Proteomes" id="UP001159427"/>
    </source>
</evidence>
<comment type="caution">
    <text evidence="2">The sequence shown here is derived from an EMBL/GenBank/DDBJ whole genome shotgun (WGS) entry which is preliminary data.</text>
</comment>
<keyword evidence="3" id="KW-1185">Reference proteome</keyword>
<protein>
    <submittedName>
        <fullName evidence="2">Uncharacterized protein</fullName>
    </submittedName>
</protein>
<reference evidence="2 3" key="1">
    <citation type="submission" date="2022-05" db="EMBL/GenBank/DDBJ databases">
        <authorList>
            <consortium name="Genoscope - CEA"/>
            <person name="William W."/>
        </authorList>
    </citation>
    <scope>NUCLEOTIDE SEQUENCE [LARGE SCALE GENOMIC DNA]</scope>
</reference>
<dbReference type="PANTHER" id="PTHR46375">
    <property type="entry name" value="KELCH REPEAT AND BTB DOMAIN-CONTAINING PROTEIN 13-RELATED"/>
    <property type="match status" value="1"/>
</dbReference>
<dbReference type="Gene3D" id="2.120.10.80">
    <property type="entry name" value="Kelch-type beta propeller"/>
    <property type="match status" value="1"/>
</dbReference>
<dbReference type="InterPro" id="IPR052392">
    <property type="entry name" value="Kelch-BTB_domain-containing"/>
</dbReference>
<sequence length="195" mass="22112">MMNGSHSNSFEVYNPVNNKWKFLSPPTIQRTCHAMVATETHIYVIGGEGQGIEPEVSMERYDPEVDLWSFVLPMNCGKVGACAVQLEGKIYVIGGNNGYNTLRQCEVYDVQTHQWSMAKEMKEFRQDAQAVVIGKKIYVIGGRDYKGERVLDSVECFDVSEGEWERVTTVPLAREGFRCVSCKISRNHLLPIKLR</sequence>
<dbReference type="SMART" id="SM00612">
    <property type="entry name" value="Kelch"/>
    <property type="match status" value="4"/>
</dbReference>
<evidence type="ECO:0000313" key="2">
    <source>
        <dbReference type="EMBL" id="CAH3196168.1"/>
    </source>
</evidence>
<organism evidence="2 3">
    <name type="scientific">Porites evermanni</name>
    <dbReference type="NCBI Taxonomy" id="104178"/>
    <lineage>
        <taxon>Eukaryota</taxon>
        <taxon>Metazoa</taxon>
        <taxon>Cnidaria</taxon>
        <taxon>Anthozoa</taxon>
        <taxon>Hexacorallia</taxon>
        <taxon>Scleractinia</taxon>
        <taxon>Fungiina</taxon>
        <taxon>Poritidae</taxon>
        <taxon>Porites</taxon>
    </lineage>
</organism>
<name>A0ABN8SXS9_9CNID</name>
<evidence type="ECO:0000256" key="1">
    <source>
        <dbReference type="ARBA" id="ARBA00022441"/>
    </source>
</evidence>
<proteinExistence type="predicted"/>
<dbReference type="InterPro" id="IPR015915">
    <property type="entry name" value="Kelch-typ_b-propeller"/>
</dbReference>
<dbReference type="InterPro" id="IPR006652">
    <property type="entry name" value="Kelch_1"/>
</dbReference>